<dbReference type="Proteomes" id="UP000516072">
    <property type="component" value="Chromosome"/>
</dbReference>
<feature type="binding site" evidence="7">
    <location>
        <begin position="96"/>
        <end position="97"/>
    </location>
    <ligand>
        <name>NADP(+)</name>
        <dbReference type="ChEBI" id="CHEBI:58349"/>
    </ligand>
</feature>
<dbReference type="InterPro" id="IPR001282">
    <property type="entry name" value="G6P_DH"/>
</dbReference>
<feature type="binding site" evidence="7">
    <location>
        <position position="230"/>
    </location>
    <ligand>
        <name>substrate</name>
    </ligand>
</feature>
<evidence type="ECO:0000256" key="4">
    <source>
        <dbReference type="ARBA" id="ARBA00022857"/>
    </source>
</evidence>
<dbReference type="InterPro" id="IPR036291">
    <property type="entry name" value="NAD(P)-bd_dom_sf"/>
</dbReference>
<dbReference type="RefSeq" id="WP_232085898.1">
    <property type="nucleotide sequence ID" value="NZ_LR778175.1"/>
</dbReference>
<evidence type="ECO:0000256" key="5">
    <source>
        <dbReference type="ARBA" id="ARBA00023002"/>
    </source>
</evidence>
<dbReference type="InterPro" id="IPR019796">
    <property type="entry name" value="G6P_DH_AS"/>
</dbReference>
<comment type="similarity">
    <text evidence="2 7">Belongs to the glucose-6-phosphate dehydrogenase family.</text>
</comment>
<evidence type="ECO:0000256" key="6">
    <source>
        <dbReference type="ARBA" id="ARBA00023277"/>
    </source>
</evidence>
<dbReference type="InterPro" id="IPR022675">
    <property type="entry name" value="G6P_DH_C"/>
</dbReference>
<feature type="binding site" evidence="7">
    <location>
        <position position="359"/>
    </location>
    <ligand>
        <name>substrate</name>
    </ligand>
</feature>
<dbReference type="EMBL" id="LR778175">
    <property type="protein sequence ID" value="CAB1276448.1"/>
    <property type="molecule type" value="Genomic_DNA"/>
</dbReference>
<proteinExistence type="inferred from homology"/>
<dbReference type="SUPFAM" id="SSF55347">
    <property type="entry name" value="Glyceraldehyde-3-phosphate dehydrogenase-like, C-terminal domain"/>
    <property type="match status" value="1"/>
</dbReference>
<dbReference type="PROSITE" id="PS00069">
    <property type="entry name" value="G6P_DEHYDROGENASE"/>
    <property type="match status" value="1"/>
</dbReference>
<dbReference type="InterPro" id="IPR022674">
    <property type="entry name" value="G6P_DH_NAD-bd"/>
</dbReference>
<dbReference type="AlphaFoldDB" id="A0A7G1QA63"/>
<sequence length="511" mass="58557">MNSKNSNAQHPPTVFVLFGAGGDLSWRLIIPALFNLHVGKHLPEQFAIIGVDRQDYTDQSLAEHYRESIQQYSRYGTCSEDIWQSFFQLIHYHKGDITAQPCYDELADLIAKQNKNWGHHQQHKEQIFYLATPPFLFSGIAKGLGAAGLSRDREHSRIVVEKPLGRNLETFNEINNVLRTHFKERQIYRIDHFLGKENVQNILAFRFANPIFEPIWNRNYIDSVTITVAETLGVEHRAAFYETAGAMRDMVQNHVLQLLCLVAMEPPVTFSADDIRDRRMGVMHSLRSISKDQVNRYAARGQYGIGWINGAKVAGYREEEGINPNSNTETYCALQLHVDNWRWQGVPFYLRTGKRLSAKVSEISIRFRDVPHQAFPASAGLNARPAQLVIRLQPDEGIILKFLAKQPGQELILRPVDMRFSYSDSFKTPSPDAYETLLWDIMRNDATLFVRSDQVEAAWELLMPILDVWENNQAVNFPNYSAGTWGPESAELLASREGRSWFNPALFEFIK</sequence>
<gene>
    <name evidence="7 10" type="primary">zwf</name>
    <name evidence="10" type="ORF">NSCAC_1177</name>
</gene>
<dbReference type="GO" id="GO:0006006">
    <property type="term" value="P:glucose metabolic process"/>
    <property type="evidence" value="ECO:0007669"/>
    <property type="project" value="UniProtKB-KW"/>
</dbReference>
<comment type="caution">
    <text evidence="7">Lacks conserved residue(s) required for the propagation of feature annotation.</text>
</comment>
<feature type="binding site" evidence="7">
    <location>
        <position position="192"/>
    </location>
    <ligand>
        <name>substrate</name>
    </ligand>
</feature>
<name>A0A7G1QA63_9GAMM</name>
<comment type="function">
    <text evidence="7">Catalyzes the oxidation of glucose 6-phosphate to 6-phosphogluconolactone.</text>
</comment>
<evidence type="ECO:0000313" key="11">
    <source>
        <dbReference type="Proteomes" id="UP000516072"/>
    </source>
</evidence>
<feature type="binding site" evidence="7">
    <location>
        <position position="249"/>
    </location>
    <ligand>
        <name>substrate</name>
    </ligand>
</feature>
<accession>A0A7G1QA63</accession>
<reference evidence="10 11" key="1">
    <citation type="submission" date="2020-03" db="EMBL/GenBank/DDBJ databases">
        <authorList>
            <person name="Picone N."/>
        </authorList>
    </citation>
    <scope>NUCLEOTIDE SEQUENCE [LARGE SCALE GENOMIC DNA]</scope>
    <source>
        <strain evidence="10">NSCAC1</strain>
    </source>
</reference>
<dbReference type="UniPathway" id="UPA00115">
    <property type="reaction ID" value="UER00408"/>
</dbReference>
<dbReference type="PIRSF" id="PIRSF000110">
    <property type="entry name" value="G6PD"/>
    <property type="match status" value="1"/>
</dbReference>
<feature type="binding site" evidence="7">
    <location>
        <position position="162"/>
    </location>
    <ligand>
        <name>NADP(+)</name>
        <dbReference type="ChEBI" id="CHEBI:58349"/>
    </ligand>
</feature>
<dbReference type="NCBIfam" id="TIGR00871">
    <property type="entry name" value="zwf"/>
    <property type="match status" value="1"/>
</dbReference>
<protein>
    <recommendedName>
        <fullName evidence="7">Glucose-6-phosphate 1-dehydrogenase</fullName>
        <shortName evidence="7">G6PD</shortName>
        <ecNumber evidence="7">1.1.1.49</ecNumber>
    </recommendedName>
</protein>
<feature type="binding site" evidence="7">
    <location>
        <position position="354"/>
    </location>
    <ligand>
        <name>substrate</name>
    </ligand>
</feature>
<evidence type="ECO:0000259" key="8">
    <source>
        <dbReference type="Pfam" id="PF00479"/>
    </source>
</evidence>
<dbReference type="KEGG" id="ntg:NSCAC_1177"/>
<feature type="domain" description="Glucose-6-phosphate dehydrogenase C-terminal" evidence="9">
    <location>
        <begin position="203"/>
        <end position="501"/>
    </location>
</feature>
<feature type="binding site" evidence="7">
    <location>
        <position position="196"/>
    </location>
    <ligand>
        <name>substrate</name>
    </ligand>
</feature>
<evidence type="ECO:0000256" key="7">
    <source>
        <dbReference type="HAMAP-Rule" id="MF_00966"/>
    </source>
</evidence>
<dbReference type="GO" id="GO:0050661">
    <property type="term" value="F:NADP binding"/>
    <property type="evidence" value="ECO:0007669"/>
    <property type="project" value="UniProtKB-UniRule"/>
</dbReference>
<dbReference type="GO" id="GO:0009051">
    <property type="term" value="P:pentose-phosphate shunt, oxidative branch"/>
    <property type="evidence" value="ECO:0007669"/>
    <property type="project" value="TreeGrafter"/>
</dbReference>
<dbReference type="EC" id="1.1.1.49" evidence="7"/>
<evidence type="ECO:0000259" key="9">
    <source>
        <dbReference type="Pfam" id="PF02781"/>
    </source>
</evidence>
<dbReference type="PANTHER" id="PTHR23429:SF0">
    <property type="entry name" value="GLUCOSE-6-PHOSPHATE 1-DEHYDROGENASE"/>
    <property type="match status" value="1"/>
</dbReference>
<evidence type="ECO:0000256" key="3">
    <source>
        <dbReference type="ARBA" id="ARBA00022526"/>
    </source>
</evidence>
<dbReference type="Gene3D" id="3.30.360.10">
    <property type="entry name" value="Dihydrodipicolinate Reductase, domain 2"/>
    <property type="match status" value="1"/>
</dbReference>
<keyword evidence="11" id="KW-1185">Reference proteome</keyword>
<keyword evidence="5 7" id="KW-0560">Oxidoreductase</keyword>
<comment type="pathway">
    <text evidence="1 7">Carbohydrate degradation; pentose phosphate pathway; D-ribulose 5-phosphate from D-glucose 6-phosphate (oxidative stage): step 1/3.</text>
</comment>
<feature type="binding site" evidence="7">
    <location>
        <position position="53"/>
    </location>
    <ligand>
        <name>NADP(+)</name>
        <dbReference type="ChEBI" id="CHEBI:58349"/>
    </ligand>
</feature>
<dbReference type="Gene3D" id="3.40.50.720">
    <property type="entry name" value="NAD(P)-binding Rossmann-like Domain"/>
    <property type="match status" value="1"/>
</dbReference>
<comment type="catalytic activity">
    <reaction evidence="7">
        <text>D-glucose 6-phosphate + NADP(+) = 6-phospho-D-glucono-1,5-lactone + NADPH + H(+)</text>
        <dbReference type="Rhea" id="RHEA:15841"/>
        <dbReference type="ChEBI" id="CHEBI:15378"/>
        <dbReference type="ChEBI" id="CHEBI:57783"/>
        <dbReference type="ChEBI" id="CHEBI:57955"/>
        <dbReference type="ChEBI" id="CHEBI:58349"/>
        <dbReference type="ChEBI" id="CHEBI:61548"/>
        <dbReference type="EC" id="1.1.1.49"/>
    </reaction>
</comment>
<organism evidence="10 11">
    <name type="scientific">Candidatus Nitrosacidococcus tergens</name>
    <dbReference type="NCBI Taxonomy" id="553981"/>
    <lineage>
        <taxon>Bacteria</taxon>
        <taxon>Pseudomonadati</taxon>
        <taxon>Pseudomonadota</taxon>
        <taxon>Gammaproteobacteria</taxon>
        <taxon>Chromatiales</taxon>
        <taxon>Chromatiaceae</taxon>
        <taxon>Candidatus Nitrosacidococcus</taxon>
    </lineage>
</organism>
<feature type="domain" description="Glucose-6-phosphate dehydrogenase NAD-binding" evidence="8">
    <location>
        <begin position="16"/>
        <end position="201"/>
    </location>
</feature>
<dbReference type="Pfam" id="PF00479">
    <property type="entry name" value="G6PD_N"/>
    <property type="match status" value="1"/>
</dbReference>
<dbReference type="HAMAP" id="MF_00966">
    <property type="entry name" value="G6PD"/>
    <property type="match status" value="1"/>
</dbReference>
<keyword evidence="4 7" id="KW-0521">NADP</keyword>
<dbReference type="GO" id="GO:0005829">
    <property type="term" value="C:cytosol"/>
    <property type="evidence" value="ECO:0007669"/>
    <property type="project" value="TreeGrafter"/>
</dbReference>
<evidence type="ECO:0000313" key="10">
    <source>
        <dbReference type="EMBL" id="CAB1276448.1"/>
    </source>
</evidence>
<dbReference type="GO" id="GO:0004345">
    <property type="term" value="F:glucose-6-phosphate dehydrogenase activity"/>
    <property type="evidence" value="ECO:0007669"/>
    <property type="project" value="UniProtKB-UniRule"/>
</dbReference>
<keyword evidence="3 7" id="KW-0313">Glucose metabolism</keyword>
<dbReference type="PANTHER" id="PTHR23429">
    <property type="entry name" value="GLUCOSE-6-PHOSPHATE 1-DEHYDROGENASE G6PD"/>
    <property type="match status" value="1"/>
</dbReference>
<dbReference type="PRINTS" id="PR00079">
    <property type="entry name" value="G6PDHDRGNASE"/>
</dbReference>
<evidence type="ECO:0000256" key="1">
    <source>
        <dbReference type="ARBA" id="ARBA00004937"/>
    </source>
</evidence>
<dbReference type="SUPFAM" id="SSF51735">
    <property type="entry name" value="NAD(P)-binding Rossmann-fold domains"/>
    <property type="match status" value="1"/>
</dbReference>
<feature type="active site" description="Proton acceptor" evidence="7">
    <location>
        <position position="254"/>
    </location>
</feature>
<dbReference type="Pfam" id="PF02781">
    <property type="entry name" value="G6PD_C"/>
    <property type="match status" value="1"/>
</dbReference>
<keyword evidence="6 7" id="KW-0119">Carbohydrate metabolism</keyword>
<evidence type="ECO:0000256" key="2">
    <source>
        <dbReference type="ARBA" id="ARBA00009975"/>
    </source>
</evidence>